<dbReference type="InterPro" id="IPR026823">
    <property type="entry name" value="cEGF"/>
</dbReference>
<dbReference type="InterPro" id="IPR050751">
    <property type="entry name" value="ECM_structural_protein"/>
</dbReference>
<dbReference type="OrthoDB" id="10060424at2759"/>
<keyword evidence="3" id="KW-0254">Endocytosis</keyword>
<evidence type="ECO:0000259" key="11">
    <source>
        <dbReference type="SMART" id="SM00179"/>
    </source>
</evidence>
<reference evidence="14" key="3">
    <citation type="submission" date="2015-06" db="UniProtKB">
        <authorList>
            <consortium name="EnsemblMetazoa"/>
        </authorList>
    </citation>
    <scope>IDENTIFICATION</scope>
</reference>
<dbReference type="SUPFAM" id="SSF57184">
    <property type="entry name" value="Growth factor receptor domain"/>
    <property type="match status" value="2"/>
</dbReference>
<dbReference type="GO" id="GO:0005509">
    <property type="term" value="F:calcium ion binding"/>
    <property type="evidence" value="ECO:0007669"/>
    <property type="project" value="InterPro"/>
</dbReference>
<dbReference type="SMART" id="SM00179">
    <property type="entry name" value="EGF_CA"/>
    <property type="match status" value="3"/>
</dbReference>
<evidence type="ECO:0000256" key="10">
    <source>
        <dbReference type="ARBA" id="ARBA00023180"/>
    </source>
</evidence>
<dbReference type="Pfam" id="PF07645">
    <property type="entry name" value="EGF_CA"/>
    <property type="match status" value="2"/>
</dbReference>
<keyword evidence="9" id="KW-0675">Receptor</keyword>
<dbReference type="Pfam" id="PF12662">
    <property type="entry name" value="cEGF"/>
    <property type="match status" value="1"/>
</dbReference>
<dbReference type="EnsemblMetazoa" id="CapteT96476">
    <property type="protein sequence ID" value="CapteP96476"/>
    <property type="gene ID" value="CapteG96476"/>
</dbReference>
<dbReference type="EMBL" id="KB292843">
    <property type="protein sequence ID" value="ELU16878.1"/>
    <property type="molecule type" value="Genomic_DNA"/>
</dbReference>
<dbReference type="PANTHER" id="PTHR24034:SF200">
    <property type="entry name" value="EGF-LIKE AND EMI DOMAIN-CONTAINING PROTEIN 1"/>
    <property type="match status" value="1"/>
</dbReference>
<protein>
    <recommendedName>
        <fullName evidence="16">EGF-like domain-containing protein</fullName>
    </recommendedName>
</protein>
<evidence type="ECO:0000256" key="1">
    <source>
        <dbReference type="ARBA" id="ARBA00004479"/>
    </source>
</evidence>
<dbReference type="Proteomes" id="UP000014760">
    <property type="component" value="Unassembled WGS sequence"/>
</dbReference>
<evidence type="ECO:0000256" key="9">
    <source>
        <dbReference type="ARBA" id="ARBA00023170"/>
    </source>
</evidence>
<dbReference type="OMA" id="FNCDCRQ"/>
<accession>R7VDF5</accession>
<gene>
    <name evidence="13" type="ORF">CAPTEDRAFT_96476</name>
</gene>
<evidence type="ECO:0000313" key="15">
    <source>
        <dbReference type="Proteomes" id="UP000014760"/>
    </source>
</evidence>
<feature type="domain" description="EGF-like" evidence="12">
    <location>
        <begin position="135"/>
        <end position="176"/>
    </location>
</feature>
<dbReference type="GO" id="GO:0006897">
    <property type="term" value="P:endocytosis"/>
    <property type="evidence" value="ECO:0007669"/>
    <property type="project" value="UniProtKB-KW"/>
</dbReference>
<evidence type="ECO:0000256" key="3">
    <source>
        <dbReference type="ARBA" id="ARBA00022583"/>
    </source>
</evidence>
<proteinExistence type="predicted"/>
<keyword evidence="10" id="KW-0325">Glycoprotein</keyword>
<keyword evidence="4" id="KW-0812">Transmembrane</keyword>
<evidence type="ECO:0000313" key="13">
    <source>
        <dbReference type="EMBL" id="ELU16878.1"/>
    </source>
</evidence>
<dbReference type="SMART" id="SM00181">
    <property type="entry name" value="EGF"/>
    <property type="match status" value="4"/>
</dbReference>
<evidence type="ECO:0008006" key="16">
    <source>
        <dbReference type="Google" id="ProtNLM"/>
    </source>
</evidence>
<organism evidence="13">
    <name type="scientific">Capitella teleta</name>
    <name type="common">Polychaete worm</name>
    <dbReference type="NCBI Taxonomy" id="283909"/>
    <lineage>
        <taxon>Eukaryota</taxon>
        <taxon>Metazoa</taxon>
        <taxon>Spiralia</taxon>
        <taxon>Lophotrochozoa</taxon>
        <taxon>Annelida</taxon>
        <taxon>Polychaeta</taxon>
        <taxon>Sedentaria</taxon>
        <taxon>Scolecida</taxon>
        <taxon>Capitellidae</taxon>
        <taxon>Capitella</taxon>
    </lineage>
</organism>
<dbReference type="InterPro" id="IPR049883">
    <property type="entry name" value="NOTCH1_EGF-like"/>
</dbReference>
<dbReference type="CDD" id="cd00054">
    <property type="entry name" value="EGF_CA"/>
    <property type="match status" value="1"/>
</dbReference>
<keyword evidence="8" id="KW-1015">Disulfide bond</keyword>
<dbReference type="HOGENOM" id="CLU_004826_4_1_1"/>
<dbReference type="Pfam" id="PF14670">
    <property type="entry name" value="FXa_inhibition"/>
    <property type="match status" value="1"/>
</dbReference>
<evidence type="ECO:0000313" key="14">
    <source>
        <dbReference type="EnsemblMetazoa" id="CapteP96476"/>
    </source>
</evidence>
<keyword evidence="7" id="KW-0472">Membrane</keyword>
<evidence type="ECO:0000259" key="12">
    <source>
        <dbReference type="SMART" id="SM00181"/>
    </source>
</evidence>
<keyword evidence="2" id="KW-0245">EGF-like domain</keyword>
<keyword evidence="15" id="KW-1185">Reference proteome</keyword>
<evidence type="ECO:0000256" key="7">
    <source>
        <dbReference type="ARBA" id="ARBA00023136"/>
    </source>
</evidence>
<feature type="non-terminal residue" evidence="13">
    <location>
        <position position="1"/>
    </location>
</feature>
<keyword evidence="6" id="KW-1133">Transmembrane helix</keyword>
<keyword evidence="5" id="KW-0677">Repeat</keyword>
<name>R7VDF5_CAPTE</name>
<evidence type="ECO:0000256" key="8">
    <source>
        <dbReference type="ARBA" id="ARBA00023157"/>
    </source>
</evidence>
<evidence type="ECO:0000256" key="2">
    <source>
        <dbReference type="ARBA" id="ARBA00022536"/>
    </source>
</evidence>
<evidence type="ECO:0000256" key="4">
    <source>
        <dbReference type="ARBA" id="ARBA00022692"/>
    </source>
</evidence>
<dbReference type="EMBL" id="AMQN01017210">
    <property type="status" value="NOT_ANNOTATED_CDS"/>
    <property type="molecule type" value="Genomic_DNA"/>
</dbReference>
<dbReference type="InterPro" id="IPR000742">
    <property type="entry name" value="EGF"/>
</dbReference>
<dbReference type="InterPro" id="IPR009030">
    <property type="entry name" value="Growth_fac_rcpt_cys_sf"/>
</dbReference>
<feature type="domain" description="EGF-like calcium-binding" evidence="11">
    <location>
        <begin position="132"/>
        <end position="176"/>
    </location>
</feature>
<reference evidence="13 15" key="2">
    <citation type="journal article" date="2013" name="Nature">
        <title>Insights into bilaterian evolution from three spiralian genomes.</title>
        <authorList>
            <person name="Simakov O."/>
            <person name="Marletaz F."/>
            <person name="Cho S.J."/>
            <person name="Edsinger-Gonzales E."/>
            <person name="Havlak P."/>
            <person name="Hellsten U."/>
            <person name="Kuo D.H."/>
            <person name="Larsson T."/>
            <person name="Lv J."/>
            <person name="Arendt D."/>
            <person name="Savage R."/>
            <person name="Osoegawa K."/>
            <person name="de Jong P."/>
            <person name="Grimwood J."/>
            <person name="Chapman J.A."/>
            <person name="Shapiro H."/>
            <person name="Aerts A."/>
            <person name="Otillar R.P."/>
            <person name="Terry A.Y."/>
            <person name="Boore J.L."/>
            <person name="Grigoriev I.V."/>
            <person name="Lindberg D.R."/>
            <person name="Seaver E.C."/>
            <person name="Weisblat D.A."/>
            <person name="Putnam N.H."/>
            <person name="Rokhsar D.S."/>
        </authorList>
    </citation>
    <scope>NUCLEOTIDE SEQUENCE</scope>
    <source>
        <strain evidence="13 15">I ESC-2004</strain>
    </source>
</reference>
<feature type="domain" description="EGF-like calcium-binding" evidence="11">
    <location>
        <begin position="195"/>
        <end position="238"/>
    </location>
</feature>
<dbReference type="PANTHER" id="PTHR24034">
    <property type="entry name" value="EGF-LIKE DOMAIN-CONTAINING PROTEIN"/>
    <property type="match status" value="1"/>
</dbReference>
<feature type="domain" description="EGF-like calcium-binding" evidence="11">
    <location>
        <begin position="39"/>
        <end position="84"/>
    </location>
</feature>
<dbReference type="InterPro" id="IPR001881">
    <property type="entry name" value="EGF-like_Ca-bd_dom"/>
</dbReference>
<dbReference type="GO" id="GO:0016020">
    <property type="term" value="C:membrane"/>
    <property type="evidence" value="ECO:0007669"/>
    <property type="project" value="UniProtKB-SubCell"/>
</dbReference>
<dbReference type="FunFam" id="2.10.25.10:FF:000009">
    <property type="entry name" value="Low-density lipoprotein receptor isoform 1"/>
    <property type="match status" value="1"/>
</dbReference>
<evidence type="ECO:0000256" key="6">
    <source>
        <dbReference type="ARBA" id="ARBA00022989"/>
    </source>
</evidence>
<dbReference type="AlphaFoldDB" id="R7VDF5"/>
<feature type="domain" description="EGF-like" evidence="12">
    <location>
        <begin position="1"/>
        <end position="38"/>
    </location>
</feature>
<sequence length="239" mass="26445">CSNNNGGCEHSCMANAAEKWCSCRDGFEVSTDDWTKCADINECDSTKGVDYNQECHTCVNTDGSYTCVCRNGYELDPSTKQKCIGELSPQAENMRTKQNGGITRTTKYALFVHTCSCDHGFELHPDGKSCIDVNECNGEKGVDFELNCQICMNTKGSYACNCYEGYELQPDGKSCIGQLVVQYTFTEYEFDCLSDVHECKRGLYEVDCHTCVNLIGGHTCICNDTYVLDASNNNETCIG</sequence>
<comment type="subcellular location">
    <subcellularLocation>
        <location evidence="1">Membrane</location>
        <topology evidence="1">Single-pass type I membrane protein</topology>
    </subcellularLocation>
</comment>
<feature type="domain" description="EGF-like" evidence="12">
    <location>
        <begin position="198"/>
        <end position="238"/>
    </location>
</feature>
<dbReference type="Gene3D" id="2.10.25.10">
    <property type="entry name" value="Laminin"/>
    <property type="match status" value="4"/>
</dbReference>
<feature type="domain" description="EGF-like" evidence="12">
    <location>
        <begin position="42"/>
        <end position="84"/>
    </location>
</feature>
<dbReference type="STRING" id="283909.R7VDF5"/>
<evidence type="ECO:0000256" key="5">
    <source>
        <dbReference type="ARBA" id="ARBA00022737"/>
    </source>
</evidence>
<reference evidence="15" key="1">
    <citation type="submission" date="2012-12" db="EMBL/GenBank/DDBJ databases">
        <authorList>
            <person name="Hellsten U."/>
            <person name="Grimwood J."/>
            <person name="Chapman J.A."/>
            <person name="Shapiro H."/>
            <person name="Aerts A."/>
            <person name="Otillar R.P."/>
            <person name="Terry A.Y."/>
            <person name="Boore J.L."/>
            <person name="Simakov O."/>
            <person name="Marletaz F."/>
            <person name="Cho S.-J."/>
            <person name="Edsinger-Gonzales E."/>
            <person name="Havlak P."/>
            <person name="Kuo D.-H."/>
            <person name="Larsson T."/>
            <person name="Lv J."/>
            <person name="Arendt D."/>
            <person name="Savage R."/>
            <person name="Osoegawa K."/>
            <person name="de Jong P."/>
            <person name="Lindberg D.R."/>
            <person name="Seaver E.C."/>
            <person name="Weisblat D.A."/>
            <person name="Putnam N.H."/>
            <person name="Grigoriev I.V."/>
            <person name="Rokhsar D.S."/>
        </authorList>
    </citation>
    <scope>NUCLEOTIDE SEQUENCE</scope>
    <source>
        <strain evidence="15">I ESC-2004</strain>
    </source>
</reference>